<proteinExistence type="predicted"/>
<keyword evidence="2" id="KW-1185">Reference proteome</keyword>
<gene>
    <name evidence="1" type="ORF">ElyMa_005618600</name>
</gene>
<comment type="caution">
    <text evidence="1">The sequence shown here is derived from an EMBL/GenBank/DDBJ whole genome shotgun (WGS) entry which is preliminary data.</text>
</comment>
<dbReference type="AlphaFoldDB" id="A0AAV4F7D4"/>
<organism evidence="1 2">
    <name type="scientific">Elysia marginata</name>
    <dbReference type="NCBI Taxonomy" id="1093978"/>
    <lineage>
        <taxon>Eukaryota</taxon>
        <taxon>Metazoa</taxon>
        <taxon>Spiralia</taxon>
        <taxon>Lophotrochozoa</taxon>
        <taxon>Mollusca</taxon>
        <taxon>Gastropoda</taxon>
        <taxon>Heterobranchia</taxon>
        <taxon>Euthyneura</taxon>
        <taxon>Panpulmonata</taxon>
        <taxon>Sacoglossa</taxon>
        <taxon>Placobranchoidea</taxon>
        <taxon>Plakobranchidae</taxon>
        <taxon>Elysia</taxon>
    </lineage>
</organism>
<name>A0AAV4F7D4_9GAST</name>
<accession>A0AAV4F7D4</accession>
<reference evidence="1 2" key="1">
    <citation type="journal article" date="2021" name="Elife">
        <title>Chloroplast acquisition without the gene transfer in kleptoplastic sea slugs, Plakobranchus ocellatus.</title>
        <authorList>
            <person name="Maeda T."/>
            <person name="Takahashi S."/>
            <person name="Yoshida T."/>
            <person name="Shimamura S."/>
            <person name="Takaki Y."/>
            <person name="Nagai Y."/>
            <person name="Toyoda A."/>
            <person name="Suzuki Y."/>
            <person name="Arimoto A."/>
            <person name="Ishii H."/>
            <person name="Satoh N."/>
            <person name="Nishiyama T."/>
            <person name="Hasebe M."/>
            <person name="Maruyama T."/>
            <person name="Minagawa J."/>
            <person name="Obokata J."/>
            <person name="Shigenobu S."/>
        </authorList>
    </citation>
    <scope>NUCLEOTIDE SEQUENCE [LARGE SCALE GENOMIC DNA]</scope>
</reference>
<sequence length="145" mass="16732">MKFVGSQTVRERQKILKVARKFAPVLSKESKEQEIAVKVAIEQKFADNQQRKIDRQITAKERSSKLFDSLSEDGGHCKTSLDVDDLLSRLKSRKKSKSQITESFKNQISFQKTVLNRKNLKMGTLDFMIQSLKYVLSNDNSFQED</sequence>
<dbReference type="Proteomes" id="UP000762676">
    <property type="component" value="Unassembled WGS sequence"/>
</dbReference>
<evidence type="ECO:0000313" key="2">
    <source>
        <dbReference type="Proteomes" id="UP000762676"/>
    </source>
</evidence>
<evidence type="ECO:0000313" key="1">
    <source>
        <dbReference type="EMBL" id="GFR68941.1"/>
    </source>
</evidence>
<protein>
    <submittedName>
        <fullName evidence="1">Uncharacterized protein</fullName>
    </submittedName>
</protein>
<dbReference type="EMBL" id="BMAT01011243">
    <property type="protein sequence ID" value="GFR68941.1"/>
    <property type="molecule type" value="Genomic_DNA"/>
</dbReference>